<dbReference type="RefSeq" id="WP_066612490.1">
    <property type="nucleotide sequence ID" value="NZ_LQQU01000023.1"/>
</dbReference>
<dbReference type="SFLD" id="SFLDG01136">
    <property type="entry name" value="C1.6:_Phosphoserine_Phosphatas"/>
    <property type="match status" value="1"/>
</dbReference>
<reference evidence="13" key="1">
    <citation type="submission" date="2016-01" db="EMBL/GenBank/DDBJ databases">
        <title>Draft genome of Chromobacterium sp. F49.</title>
        <authorList>
            <person name="Hong K.W."/>
        </authorList>
    </citation>
    <scope>NUCLEOTIDE SEQUENCE [LARGE SCALE GENOMIC DNA]</scope>
    <source>
        <strain evidence="13">CN10</strain>
    </source>
</reference>
<sequence length="174" mass="18604">MKSFQELARRVKLLIMDVDGVLTDGSIFISASGEELKAFNTLDGHGLKMLQSTGVKLAIITGRDAPGVAHRARGLGIDYYYAGIHDKRATLAELLETTGLTADECAYIGDDVVDLPVMTRVGLAVAVPEAPSLVRQHAHYVTGASGGAGAVRELTERIMQAQGTFDALMARYLE</sequence>
<evidence type="ECO:0000256" key="5">
    <source>
        <dbReference type="ARBA" id="ARBA00013066"/>
    </source>
</evidence>
<gene>
    <name evidence="12" type="ORF">AVW16_00610</name>
</gene>
<dbReference type="SFLD" id="SFLDG01138">
    <property type="entry name" value="C1.6.2:_Deoxy-d-mannose-octulo"/>
    <property type="match status" value="1"/>
</dbReference>
<organism evidence="12 13">
    <name type="scientific">Crenobacter luteus</name>
    <dbReference type="NCBI Taxonomy" id="1452487"/>
    <lineage>
        <taxon>Bacteria</taxon>
        <taxon>Pseudomonadati</taxon>
        <taxon>Pseudomonadota</taxon>
        <taxon>Betaproteobacteria</taxon>
        <taxon>Neisseriales</taxon>
        <taxon>Neisseriaceae</taxon>
        <taxon>Crenobacter</taxon>
    </lineage>
</organism>
<dbReference type="PANTHER" id="PTHR21485">
    <property type="entry name" value="HAD SUPERFAMILY MEMBERS CMAS AND KDSC"/>
    <property type="match status" value="1"/>
</dbReference>
<dbReference type="FunFam" id="3.40.50.1000:FF:000029">
    <property type="entry name" value="3-deoxy-D-manno-octulosonate 8-phosphate phosphatase KdsC"/>
    <property type="match status" value="1"/>
</dbReference>
<dbReference type="Pfam" id="PF08282">
    <property type="entry name" value="Hydrolase_3"/>
    <property type="match status" value="1"/>
</dbReference>
<protein>
    <recommendedName>
        <fullName evidence="6">3-deoxy-D-manno-octulosonate 8-phosphate phosphatase KdsC</fullName>
        <ecNumber evidence="5">3.1.3.45</ecNumber>
    </recommendedName>
    <alternativeName>
        <fullName evidence="10">KDO 8-P phosphatase</fullName>
    </alternativeName>
</protein>
<dbReference type="NCBIfam" id="TIGR01670">
    <property type="entry name" value="KdsC-phosphatas"/>
    <property type="match status" value="1"/>
</dbReference>
<evidence type="ECO:0000313" key="12">
    <source>
        <dbReference type="EMBL" id="KZE31719.1"/>
    </source>
</evidence>
<accession>A0A165F6M6</accession>
<keyword evidence="7 11" id="KW-0479">Metal-binding</keyword>
<evidence type="ECO:0000313" key="13">
    <source>
        <dbReference type="Proteomes" id="UP000076625"/>
    </source>
</evidence>
<evidence type="ECO:0000256" key="7">
    <source>
        <dbReference type="ARBA" id="ARBA00022723"/>
    </source>
</evidence>
<dbReference type="NCBIfam" id="TIGR01662">
    <property type="entry name" value="HAD-SF-IIIA"/>
    <property type="match status" value="1"/>
</dbReference>
<comment type="cofactor">
    <cofactor evidence="2 11">
        <name>Mg(2+)</name>
        <dbReference type="ChEBI" id="CHEBI:18420"/>
    </cofactor>
</comment>
<comment type="subunit">
    <text evidence="4">Homotetramer.</text>
</comment>
<dbReference type="PANTHER" id="PTHR21485:SF3">
    <property type="entry name" value="N-ACYLNEURAMINATE CYTIDYLYLTRANSFERASE"/>
    <property type="match status" value="1"/>
</dbReference>
<proteinExistence type="inferred from homology"/>
<dbReference type="EMBL" id="LQQU01000023">
    <property type="protein sequence ID" value="KZE31719.1"/>
    <property type="molecule type" value="Genomic_DNA"/>
</dbReference>
<dbReference type="SUPFAM" id="SSF56784">
    <property type="entry name" value="HAD-like"/>
    <property type="match status" value="1"/>
</dbReference>
<dbReference type="SFLD" id="SFLDS00003">
    <property type="entry name" value="Haloacid_Dehalogenase"/>
    <property type="match status" value="1"/>
</dbReference>
<dbReference type="InterPro" id="IPR023214">
    <property type="entry name" value="HAD_sf"/>
</dbReference>
<dbReference type="InterPro" id="IPR050793">
    <property type="entry name" value="CMP-NeuNAc_synthase"/>
</dbReference>
<dbReference type="CDD" id="cd01630">
    <property type="entry name" value="HAD_KDO-like"/>
    <property type="match status" value="1"/>
</dbReference>
<dbReference type="GO" id="GO:0008781">
    <property type="term" value="F:N-acylneuraminate cytidylyltransferase activity"/>
    <property type="evidence" value="ECO:0007669"/>
    <property type="project" value="TreeGrafter"/>
</dbReference>
<keyword evidence="8" id="KW-0378">Hydrolase</keyword>
<evidence type="ECO:0000256" key="10">
    <source>
        <dbReference type="ARBA" id="ARBA00031051"/>
    </source>
</evidence>
<feature type="binding site" evidence="11">
    <location>
        <position position="19"/>
    </location>
    <ligand>
        <name>substrate</name>
    </ligand>
</feature>
<dbReference type="InterPro" id="IPR006549">
    <property type="entry name" value="HAD-SF_hydro_IIIA"/>
</dbReference>
<comment type="caution">
    <text evidence="12">The sequence shown here is derived from an EMBL/GenBank/DDBJ whole genome shotgun (WGS) entry which is preliminary data.</text>
</comment>
<feature type="binding site" evidence="11">
    <location>
        <position position="17"/>
    </location>
    <ligand>
        <name>Mg(2+)</name>
        <dbReference type="ChEBI" id="CHEBI:18420"/>
    </ligand>
</feature>
<dbReference type="GO" id="GO:0046872">
    <property type="term" value="F:metal ion binding"/>
    <property type="evidence" value="ECO:0007669"/>
    <property type="project" value="UniProtKB-KW"/>
</dbReference>
<dbReference type="EC" id="3.1.3.45" evidence="5"/>
<dbReference type="SFLD" id="SFLDF00036">
    <property type="entry name" value="deoxy-d-mannose-octulosonate_8"/>
    <property type="match status" value="1"/>
</dbReference>
<keyword evidence="9 11" id="KW-0460">Magnesium</keyword>
<evidence type="ECO:0000256" key="3">
    <source>
        <dbReference type="ARBA" id="ARBA00005893"/>
    </source>
</evidence>
<dbReference type="PIRSF" id="PIRSF006118">
    <property type="entry name" value="KDO8-P_Ptase"/>
    <property type="match status" value="1"/>
</dbReference>
<keyword evidence="13" id="KW-1185">Reference proteome</keyword>
<comment type="similarity">
    <text evidence="3">Belongs to the KdsC family.</text>
</comment>
<feature type="binding site" evidence="11">
    <location>
        <position position="110"/>
    </location>
    <ligand>
        <name>Mg(2+)</name>
        <dbReference type="ChEBI" id="CHEBI:18420"/>
    </ligand>
</feature>
<evidence type="ECO:0000256" key="11">
    <source>
        <dbReference type="PIRSR" id="PIRSR006118-2"/>
    </source>
</evidence>
<dbReference type="Gene3D" id="3.40.50.1000">
    <property type="entry name" value="HAD superfamily/HAD-like"/>
    <property type="match status" value="1"/>
</dbReference>
<dbReference type="Proteomes" id="UP000076625">
    <property type="component" value="Unassembled WGS sequence"/>
</dbReference>
<evidence type="ECO:0000256" key="9">
    <source>
        <dbReference type="ARBA" id="ARBA00022842"/>
    </source>
</evidence>
<evidence type="ECO:0000256" key="1">
    <source>
        <dbReference type="ARBA" id="ARBA00000898"/>
    </source>
</evidence>
<dbReference type="AlphaFoldDB" id="A0A165F6M6"/>
<dbReference type="GO" id="GO:0019143">
    <property type="term" value="F:3-deoxy-manno-octulosonate-8-phosphatase activity"/>
    <property type="evidence" value="ECO:0007669"/>
    <property type="project" value="UniProtKB-EC"/>
</dbReference>
<evidence type="ECO:0000256" key="6">
    <source>
        <dbReference type="ARBA" id="ARBA00020092"/>
    </source>
</evidence>
<name>A0A165F6M6_9NEIS</name>
<evidence type="ECO:0000256" key="2">
    <source>
        <dbReference type="ARBA" id="ARBA00001946"/>
    </source>
</evidence>
<evidence type="ECO:0000256" key="8">
    <source>
        <dbReference type="ARBA" id="ARBA00022801"/>
    </source>
</evidence>
<comment type="catalytic activity">
    <reaction evidence="1">
        <text>3-deoxy-alpha-D-manno-2-octulosonate-8-phosphate + H2O = 3-deoxy-alpha-D-manno-oct-2-ulosonate + phosphate</text>
        <dbReference type="Rhea" id="RHEA:11500"/>
        <dbReference type="ChEBI" id="CHEBI:15377"/>
        <dbReference type="ChEBI" id="CHEBI:43474"/>
        <dbReference type="ChEBI" id="CHEBI:85985"/>
        <dbReference type="ChEBI" id="CHEBI:85986"/>
        <dbReference type="EC" id="3.1.3.45"/>
    </reaction>
</comment>
<dbReference type="InterPro" id="IPR010023">
    <property type="entry name" value="KdsC_fam"/>
</dbReference>
<dbReference type="InterPro" id="IPR036412">
    <property type="entry name" value="HAD-like_sf"/>
</dbReference>
<dbReference type="STRING" id="1452487.AVW16_00610"/>
<dbReference type="OrthoDB" id="9805604at2"/>
<evidence type="ECO:0000256" key="4">
    <source>
        <dbReference type="ARBA" id="ARBA00011881"/>
    </source>
</evidence>